<comment type="caution">
    <text evidence="1">The sequence shown here is derived from an EMBL/GenBank/DDBJ whole genome shotgun (WGS) entry which is preliminary data.</text>
</comment>
<dbReference type="Proteomes" id="UP000016617">
    <property type="component" value="Unassembled WGS sequence"/>
</dbReference>
<sequence>MAHFVYRLTQNKSFQLGNNFKFDFYSVLERPKGLEEGSSLW</sequence>
<reference evidence="1 2" key="1">
    <citation type="submission" date="2013-06" db="EMBL/GenBank/DDBJ databases">
        <authorList>
            <person name="Weinstock G."/>
            <person name="Sodergren E."/>
            <person name="Lobos E.A."/>
            <person name="Fulton L."/>
            <person name="Fulton R."/>
            <person name="Courtney L."/>
            <person name="Fronick C."/>
            <person name="O'Laughlin M."/>
            <person name="Godfrey J."/>
            <person name="Wilson R.M."/>
            <person name="Miner T."/>
            <person name="Farmer C."/>
            <person name="Delehaunty K."/>
            <person name="Cordes M."/>
            <person name="Minx P."/>
            <person name="Tomlinson C."/>
            <person name="Chen J."/>
            <person name="Wollam A."/>
            <person name="Pepin K.H."/>
            <person name="Bhonagiri V."/>
            <person name="Zhang X."/>
            <person name="Warren W."/>
            <person name="Mitreva M."/>
            <person name="Mardis E.R."/>
            <person name="Wilson R.K."/>
        </authorList>
    </citation>
    <scope>NUCLEOTIDE SEQUENCE [LARGE SCALE GENOMIC DNA]</scope>
    <source>
        <strain evidence="1 2">W1703</strain>
    </source>
</reference>
<accession>U2J9W3</accession>
<name>U2J9W3_9STRE</name>
<protein>
    <submittedName>
        <fullName evidence="1">Uncharacterized protein</fullName>
    </submittedName>
</protein>
<evidence type="ECO:0000313" key="1">
    <source>
        <dbReference type="EMBL" id="ERJ76545.1"/>
    </source>
</evidence>
<evidence type="ECO:0000313" key="2">
    <source>
        <dbReference type="Proteomes" id="UP000016617"/>
    </source>
</evidence>
<dbReference type="HOGENOM" id="CLU_3277554_0_0_9"/>
<gene>
    <name evidence="1" type="ORF">HMPREF1557_00899</name>
</gene>
<proteinExistence type="predicted"/>
<organism evidence="1 2">
    <name type="scientific">Streptococcus sobrinus W1703</name>
    <dbReference type="NCBI Taxonomy" id="1227275"/>
    <lineage>
        <taxon>Bacteria</taxon>
        <taxon>Bacillati</taxon>
        <taxon>Bacillota</taxon>
        <taxon>Bacilli</taxon>
        <taxon>Lactobacillales</taxon>
        <taxon>Streptococcaceae</taxon>
        <taxon>Streptococcus</taxon>
    </lineage>
</organism>
<dbReference type="AlphaFoldDB" id="U2J9W3"/>
<dbReference type="EMBL" id="AWVA01000054">
    <property type="protein sequence ID" value="ERJ76545.1"/>
    <property type="molecule type" value="Genomic_DNA"/>
</dbReference>